<evidence type="ECO:0000313" key="11">
    <source>
        <dbReference type="Proteomes" id="UP000199373"/>
    </source>
</evidence>
<dbReference type="Proteomes" id="UP000199373">
    <property type="component" value="Unassembled WGS sequence"/>
</dbReference>
<dbReference type="PROSITE" id="PS01182">
    <property type="entry name" value="GLYCOSYL_HYDROL_F35"/>
    <property type="match status" value="1"/>
</dbReference>
<dbReference type="EC" id="3.2.1.23" evidence="6"/>
<dbReference type="PANTHER" id="PTHR23421">
    <property type="entry name" value="BETA-GALACTOSIDASE RELATED"/>
    <property type="match status" value="1"/>
</dbReference>
<evidence type="ECO:0000256" key="2">
    <source>
        <dbReference type="ARBA" id="ARBA00022729"/>
    </source>
</evidence>
<keyword evidence="11" id="KW-1185">Reference proteome</keyword>
<evidence type="ECO:0000256" key="8">
    <source>
        <dbReference type="SAM" id="SignalP"/>
    </source>
</evidence>
<sequence length="830" mass="94300">MTCKFFIRNVLLSVVMAGMFFVPQTMRAADFTVGHKTFLLDGKPFVIKAAEVHYPRIPRAYWEHRIQLCKSLGMNTLCIYVFWNIHEQREGQFDFSENNDVAAFCRLAQQNGMYVIVRPGPYVCAEWEMGGLPWWLLKKKDIRLREQDPYFMERVRLFEQQVARQLAPLSIRNGGPIIMVQVENEYGSYGEDKPYISAIRDMVRDAWGSGAPVMFQCDWSSNFEKNGLDDLVWTMNFGTGANIDEQFRRLGELRPDAPKMCSEFWSGWFDKWGARHETRPAKDMVDGIDEMLSKGISFSLYMTHGGTSFGHWAGANSPGFAPDVTSYDYDAPINEHGAQTEKFVKLREVLQKYSDEPLPKRPPFPNGLISIPPFELTERADILLGVDSLVMDSELRTMEEMDQGWGSMIYQTVLPEIPQESVLTLNDCHDYAQVFIDTTYIGKIDRVRNERSLRLPAVRKGQELKILLEAMGRINFGRAIKDYKGITKSVTITAEVDGHELTWDLRRWTIMTIPDDYQTAVKALATAKAMRNEMAGNGQVTELPAPYKGSGYYRGYFQLNRVGDTYLNMEAFGKGQVYVNGHPIGRFWSIGPQQTLYVPGCWLKKGKNEVIVLDVVGPSLRAYYPSALKALDKANKKKRAGRFLRRPKETKVEQMSVYPTLFGQNRPELDKLNIEKTRTHNNPGDKPDLNSATPVAEGQFVAGNGWQTVRFDQPVRGRYIALQALSTQTGGDEVAVAEVYALNAQGARISREAWTVKYADSEDILRGNNTADKVFDLQESTYWRTEKGSALPHLMVIDLGSEQILTGFDYLPRAEQSAPGSIRSYRLFVY</sequence>
<dbReference type="InterPro" id="IPR048912">
    <property type="entry name" value="BetaGal1-like_ABD1"/>
</dbReference>
<evidence type="ECO:0000313" key="10">
    <source>
        <dbReference type="EMBL" id="SEW14601.1"/>
    </source>
</evidence>
<evidence type="ECO:0000256" key="1">
    <source>
        <dbReference type="ARBA" id="ARBA00009809"/>
    </source>
</evidence>
<dbReference type="Gene3D" id="2.60.120.260">
    <property type="entry name" value="Galactose-binding domain-like"/>
    <property type="match status" value="4"/>
</dbReference>
<dbReference type="GO" id="GO:0004565">
    <property type="term" value="F:beta-galactosidase activity"/>
    <property type="evidence" value="ECO:0007669"/>
    <property type="project" value="UniProtKB-EC"/>
</dbReference>
<keyword evidence="4" id="KW-0325">Glycoprotein</keyword>
<feature type="signal peptide" evidence="8">
    <location>
        <begin position="1"/>
        <end position="28"/>
    </location>
</feature>
<keyword evidence="2 8" id="KW-0732">Signal</keyword>
<dbReference type="InterPro" id="IPR000421">
    <property type="entry name" value="FA58C"/>
</dbReference>
<keyword evidence="3 6" id="KW-0378">Hydrolase</keyword>
<evidence type="ECO:0000256" key="3">
    <source>
        <dbReference type="ARBA" id="ARBA00022801"/>
    </source>
</evidence>
<keyword evidence="5 6" id="KW-0326">Glycosidase</keyword>
<dbReference type="PRINTS" id="PR00742">
    <property type="entry name" value="GLHYDRLASE35"/>
</dbReference>
<dbReference type="InterPro" id="IPR008979">
    <property type="entry name" value="Galactose-bd-like_sf"/>
</dbReference>
<dbReference type="InterPro" id="IPR019801">
    <property type="entry name" value="Glyco_hydro_35_CS"/>
</dbReference>
<dbReference type="SUPFAM" id="SSF49785">
    <property type="entry name" value="Galactose-binding domain-like"/>
    <property type="match status" value="2"/>
</dbReference>
<dbReference type="InterPro" id="IPR048913">
    <property type="entry name" value="BetaGal_gal-bd"/>
</dbReference>
<gene>
    <name evidence="10" type="ORF">SAMN04487850_1815</name>
</gene>
<evidence type="ECO:0000256" key="7">
    <source>
        <dbReference type="RuleBase" id="RU003679"/>
    </source>
</evidence>
<evidence type="ECO:0000256" key="6">
    <source>
        <dbReference type="RuleBase" id="RU000675"/>
    </source>
</evidence>
<dbReference type="InterPro" id="IPR001944">
    <property type="entry name" value="Glycoside_Hdrlase_35"/>
</dbReference>
<organism evidence="10 11">
    <name type="scientific">Prevotella aff. ruminicola Tc2-24</name>
    <dbReference type="NCBI Taxonomy" id="81582"/>
    <lineage>
        <taxon>Bacteria</taxon>
        <taxon>Pseudomonadati</taxon>
        <taxon>Bacteroidota</taxon>
        <taxon>Bacteroidia</taxon>
        <taxon>Bacteroidales</taxon>
        <taxon>Prevotellaceae</taxon>
        <taxon>Prevotella</taxon>
    </lineage>
</organism>
<dbReference type="Pfam" id="PF01301">
    <property type="entry name" value="Glyco_hydro_35"/>
    <property type="match status" value="1"/>
</dbReference>
<evidence type="ECO:0000256" key="5">
    <source>
        <dbReference type="ARBA" id="ARBA00023295"/>
    </source>
</evidence>
<comment type="catalytic activity">
    <reaction evidence="6">
        <text>Hydrolysis of terminal non-reducing beta-D-galactose residues in beta-D-galactosides.</text>
        <dbReference type="EC" id="3.2.1.23"/>
    </reaction>
</comment>
<accession>A0A1I0PK31</accession>
<dbReference type="Gene3D" id="3.20.20.80">
    <property type="entry name" value="Glycosidases"/>
    <property type="match status" value="1"/>
</dbReference>
<dbReference type="GO" id="GO:0005975">
    <property type="term" value="P:carbohydrate metabolic process"/>
    <property type="evidence" value="ECO:0007669"/>
    <property type="project" value="InterPro"/>
</dbReference>
<dbReference type="InterPro" id="IPR017853">
    <property type="entry name" value="GH"/>
</dbReference>
<comment type="similarity">
    <text evidence="1 7">Belongs to the glycosyl hydrolase 35 family.</text>
</comment>
<proteinExistence type="inferred from homology"/>
<reference evidence="10 11" key="1">
    <citation type="submission" date="2016-10" db="EMBL/GenBank/DDBJ databases">
        <authorList>
            <person name="de Groot N.N."/>
        </authorList>
    </citation>
    <scope>NUCLEOTIDE SEQUENCE [LARGE SCALE GENOMIC DNA]</scope>
    <source>
        <strain evidence="10 11">TC2-24</strain>
    </source>
</reference>
<dbReference type="SUPFAM" id="SSF51445">
    <property type="entry name" value="(Trans)glycosidases"/>
    <property type="match status" value="1"/>
</dbReference>
<evidence type="ECO:0000259" key="9">
    <source>
        <dbReference type="PROSITE" id="PS50022"/>
    </source>
</evidence>
<protein>
    <recommendedName>
        <fullName evidence="6">Beta-galactosidase</fullName>
        <ecNumber evidence="6">3.2.1.23</ecNumber>
    </recommendedName>
</protein>
<dbReference type="Pfam" id="PF21317">
    <property type="entry name" value="BetaGal_ABD_1"/>
    <property type="match status" value="1"/>
</dbReference>
<dbReference type="InterPro" id="IPR031330">
    <property type="entry name" value="Gly_Hdrlase_35_cat"/>
</dbReference>
<feature type="domain" description="F5/8 type C" evidence="9">
    <location>
        <begin position="737"/>
        <end position="830"/>
    </location>
</feature>
<dbReference type="AlphaFoldDB" id="A0A1I0PK31"/>
<feature type="chain" id="PRO_5011732660" description="Beta-galactosidase" evidence="8">
    <location>
        <begin position="29"/>
        <end position="830"/>
    </location>
</feature>
<dbReference type="Pfam" id="PF21467">
    <property type="entry name" value="BetaGal_gal-bd"/>
    <property type="match status" value="1"/>
</dbReference>
<evidence type="ECO:0000256" key="4">
    <source>
        <dbReference type="ARBA" id="ARBA00023180"/>
    </source>
</evidence>
<dbReference type="EMBL" id="FOIQ01000004">
    <property type="protein sequence ID" value="SEW14601.1"/>
    <property type="molecule type" value="Genomic_DNA"/>
</dbReference>
<dbReference type="PROSITE" id="PS50022">
    <property type="entry name" value="FA58C_3"/>
    <property type="match status" value="1"/>
</dbReference>
<dbReference type="FunFam" id="3.20.20.80:FF:000017">
    <property type="entry name" value="Beta-galactosidase"/>
    <property type="match status" value="1"/>
</dbReference>
<name>A0A1I0PK31_9BACT</name>